<dbReference type="Gene3D" id="1.10.238.10">
    <property type="entry name" value="EF-hand"/>
    <property type="match status" value="2"/>
</dbReference>
<evidence type="ECO:0000256" key="6">
    <source>
        <dbReference type="SAM" id="MobiDB-lite"/>
    </source>
</evidence>
<dbReference type="GO" id="GO:0016887">
    <property type="term" value="F:ATP hydrolysis activity"/>
    <property type="evidence" value="ECO:0007669"/>
    <property type="project" value="InterPro"/>
</dbReference>
<dbReference type="PROSITE" id="PS00674">
    <property type="entry name" value="AAA"/>
    <property type="match status" value="1"/>
</dbReference>
<dbReference type="Pfam" id="PF13499">
    <property type="entry name" value="EF-hand_7"/>
    <property type="match status" value="2"/>
</dbReference>
<dbReference type="SUPFAM" id="SSF47473">
    <property type="entry name" value="EF-hand"/>
    <property type="match status" value="2"/>
</dbReference>
<feature type="region of interest" description="Disordered" evidence="6">
    <location>
        <begin position="937"/>
        <end position="1012"/>
    </location>
</feature>
<protein>
    <recommendedName>
        <fullName evidence="7">EF-hand domain-containing protein</fullName>
    </recommendedName>
</protein>
<dbReference type="GO" id="GO:0005509">
    <property type="term" value="F:calcium ion binding"/>
    <property type="evidence" value="ECO:0007669"/>
    <property type="project" value="InterPro"/>
</dbReference>
<proteinExistence type="predicted"/>
<dbReference type="OrthoDB" id="10254455at2759"/>
<evidence type="ECO:0000313" key="9">
    <source>
        <dbReference type="Proteomes" id="UP001165082"/>
    </source>
</evidence>
<dbReference type="InterPro" id="IPR003960">
    <property type="entry name" value="ATPase_AAA_CS"/>
</dbReference>
<feature type="domain" description="EF-hand" evidence="7">
    <location>
        <begin position="866"/>
        <end position="901"/>
    </location>
</feature>
<dbReference type="PROSITE" id="PS00018">
    <property type="entry name" value="EF_HAND_1"/>
    <property type="match status" value="2"/>
</dbReference>
<evidence type="ECO:0000256" key="1">
    <source>
        <dbReference type="ARBA" id="ARBA00004173"/>
    </source>
</evidence>
<keyword evidence="4" id="KW-0067">ATP-binding</keyword>
<dbReference type="PROSITE" id="PS50222">
    <property type="entry name" value="EF_HAND_2"/>
    <property type="match status" value="3"/>
</dbReference>
<comment type="caution">
    <text evidence="8">The sequence shown here is derived from an EMBL/GenBank/DDBJ whole genome shotgun (WGS) entry which is preliminary data.</text>
</comment>
<dbReference type="InterPro" id="IPR002048">
    <property type="entry name" value="EF_hand_dom"/>
</dbReference>
<reference evidence="8" key="1">
    <citation type="submission" date="2022-07" db="EMBL/GenBank/DDBJ databases">
        <title>Genome analysis of Parmales, a sister group of diatoms, reveals the evolutionary specialization of diatoms from phago-mixotrophs to photoautotrophs.</title>
        <authorList>
            <person name="Ban H."/>
            <person name="Sato S."/>
            <person name="Yoshikawa S."/>
            <person name="Kazumasa Y."/>
            <person name="Nakamura Y."/>
            <person name="Ichinomiya M."/>
            <person name="Saitoh K."/>
            <person name="Sato N."/>
            <person name="Blanc-Mathieu R."/>
            <person name="Endo H."/>
            <person name="Kuwata A."/>
            <person name="Ogata H."/>
        </authorList>
    </citation>
    <scope>NUCLEOTIDE SEQUENCE</scope>
</reference>
<dbReference type="InterPro" id="IPR051701">
    <property type="entry name" value="Mito_OM_Translocase_MSP1"/>
</dbReference>
<dbReference type="Gene3D" id="3.40.50.300">
    <property type="entry name" value="P-loop containing nucleotide triphosphate hydrolases"/>
    <property type="match status" value="1"/>
</dbReference>
<feature type="region of interest" description="Disordered" evidence="6">
    <location>
        <begin position="1"/>
        <end position="23"/>
    </location>
</feature>
<dbReference type="AlphaFoldDB" id="A0A9W7CHQ2"/>
<dbReference type="InterPro" id="IPR011992">
    <property type="entry name" value="EF-hand-dom_pair"/>
</dbReference>
<feature type="region of interest" description="Disordered" evidence="6">
    <location>
        <begin position="557"/>
        <end position="595"/>
    </location>
</feature>
<feature type="compositionally biased region" description="Pro residues" evidence="6">
    <location>
        <begin position="575"/>
        <end position="585"/>
    </location>
</feature>
<feature type="compositionally biased region" description="Polar residues" evidence="6">
    <location>
        <begin position="1"/>
        <end position="10"/>
    </location>
</feature>
<feature type="compositionally biased region" description="Basic residues" evidence="6">
    <location>
        <begin position="563"/>
        <end position="573"/>
    </location>
</feature>
<keyword evidence="3" id="KW-0106">Calcium</keyword>
<dbReference type="SMART" id="SM00382">
    <property type="entry name" value="AAA"/>
    <property type="match status" value="1"/>
</dbReference>
<keyword evidence="9" id="KW-1185">Reference proteome</keyword>
<evidence type="ECO:0000256" key="3">
    <source>
        <dbReference type="ARBA" id="ARBA00022837"/>
    </source>
</evidence>
<comment type="subcellular location">
    <subcellularLocation>
        <location evidence="1">Mitochondrion</location>
    </subcellularLocation>
</comment>
<dbReference type="SMART" id="SM00054">
    <property type="entry name" value="EFh"/>
    <property type="match status" value="5"/>
</dbReference>
<organism evidence="8 9">
    <name type="scientific">Triparma retinervis</name>
    <dbReference type="NCBI Taxonomy" id="2557542"/>
    <lineage>
        <taxon>Eukaryota</taxon>
        <taxon>Sar</taxon>
        <taxon>Stramenopiles</taxon>
        <taxon>Ochrophyta</taxon>
        <taxon>Bolidophyceae</taxon>
        <taxon>Parmales</taxon>
        <taxon>Triparmaceae</taxon>
        <taxon>Triparma</taxon>
    </lineage>
</organism>
<keyword evidence="5" id="KW-0496">Mitochondrion</keyword>
<gene>
    <name evidence="8" type="ORF">TrRE_jg11211</name>
</gene>
<feature type="region of interest" description="Disordered" evidence="6">
    <location>
        <begin position="760"/>
        <end position="815"/>
    </location>
</feature>
<dbReference type="GO" id="GO:0005524">
    <property type="term" value="F:ATP binding"/>
    <property type="evidence" value="ECO:0007669"/>
    <property type="project" value="UniProtKB-KW"/>
</dbReference>
<dbReference type="InterPro" id="IPR003959">
    <property type="entry name" value="ATPase_AAA_core"/>
</dbReference>
<feature type="domain" description="EF-hand" evidence="7">
    <location>
        <begin position="904"/>
        <end position="939"/>
    </location>
</feature>
<name>A0A9W7CHQ2_9STRA</name>
<dbReference type="PANTHER" id="PTHR45644:SF3">
    <property type="entry name" value="FI08533P-RELATED"/>
    <property type="match status" value="1"/>
</dbReference>
<dbReference type="SUPFAM" id="SSF52540">
    <property type="entry name" value="P-loop containing nucleoside triphosphate hydrolases"/>
    <property type="match status" value="1"/>
</dbReference>
<dbReference type="GO" id="GO:0005741">
    <property type="term" value="C:mitochondrial outer membrane"/>
    <property type="evidence" value="ECO:0007669"/>
    <property type="project" value="TreeGrafter"/>
</dbReference>
<feature type="compositionally biased region" description="Basic residues" evidence="6">
    <location>
        <begin position="805"/>
        <end position="815"/>
    </location>
</feature>
<evidence type="ECO:0000256" key="4">
    <source>
        <dbReference type="ARBA" id="ARBA00022840"/>
    </source>
</evidence>
<feature type="domain" description="EF-hand" evidence="7">
    <location>
        <begin position="668"/>
        <end position="703"/>
    </location>
</feature>
<dbReference type="InterPro" id="IPR027417">
    <property type="entry name" value="P-loop_NTPase"/>
</dbReference>
<feature type="compositionally biased region" description="Basic and acidic residues" evidence="6">
    <location>
        <begin position="387"/>
        <end position="400"/>
    </location>
</feature>
<evidence type="ECO:0000256" key="5">
    <source>
        <dbReference type="ARBA" id="ARBA00023128"/>
    </source>
</evidence>
<dbReference type="Proteomes" id="UP001165082">
    <property type="component" value="Unassembled WGS sequence"/>
</dbReference>
<evidence type="ECO:0000259" key="7">
    <source>
        <dbReference type="PROSITE" id="PS50222"/>
    </source>
</evidence>
<dbReference type="Gene3D" id="1.10.8.60">
    <property type="match status" value="1"/>
</dbReference>
<dbReference type="EMBL" id="BRXZ01000286">
    <property type="protein sequence ID" value="GMI08868.1"/>
    <property type="molecule type" value="Genomic_DNA"/>
</dbReference>
<evidence type="ECO:0000256" key="2">
    <source>
        <dbReference type="ARBA" id="ARBA00022741"/>
    </source>
</evidence>
<evidence type="ECO:0000313" key="8">
    <source>
        <dbReference type="EMBL" id="GMI08868.1"/>
    </source>
</evidence>
<dbReference type="InterPro" id="IPR003593">
    <property type="entry name" value="AAA+_ATPase"/>
</dbReference>
<dbReference type="InterPro" id="IPR018247">
    <property type="entry name" value="EF_Hand_1_Ca_BS"/>
</dbReference>
<keyword evidence="2" id="KW-0547">Nucleotide-binding</keyword>
<accession>A0A9W7CHQ2</accession>
<sequence>MANPFFSNTLPRPGGGAASGKSQNTLGQKLVQATVEIGLSVIISAGLLYTFKALTGGNISSFLDPFLDPIGLKPEKGRKGAEARLHSILVNRAEKKNPSSPAKIPPLDLNSYELVIAESVLDPSTLSTPFSSIGGISSLKTQVYELCVLPLLRPDIFRAANVEVTKGVLLYGRPGTGKTMIAKAIASEGSALFINVKLSVIMNKYFGESNKMVSAVFSLARKLSPSLIFIDEIDTFLKQRDDSAEALGSMKSEFLTMWDGVNHDDGEGGGGIVMVMGATNRPYDVDQAILRRLPRQFEIPLPDAPGRLDILNKMLSGDDLDGSALGYLGKVAEDTEGFSGSDLRELVRCAKMERVTEITKEFSRRSKFGVARIVETKNTVSPSRLLVDPRKAKEIHDRNTSPRPSSKGPRVARSPCGGRPLDPSSRRLSFVGSHTKGEYLPLSPPSLKERVERVKRGATGEGAGAGARESVHDKNLMHVREVERKVKIVKEKRGGGEDAKATTRRPGGEEKVEKKSKAASMREEAKKMIVRRRVMKMLGLVKFEGDLRDLYKLAKEREERDSKKKKQKKRGKTPPKAPPESPPKPQEGGEVGVGSEVRVKFRLGSKDYDRGVVVRVEPSGKFTVDVNGVVREGVKKEYISIEKGDEEEAMKVDAEVQRKVKIKIRAAAMGRDLERRFKAADKDKKGSLDSEELRTFCRRVLKLTKNDVADEALEDLFAYLDKEGRGAVDWDTLMSLMDDDSAGDPTIGFGQAAKITSKLMGMKKRADDRLNKKSRSRSKSPTRGSASPPALKSPSVSPQALTRMARSRSSPRKTMKMIQSKLRSACYGRSLSSVFKSADRDHSGSLELPELKSFTRRILKIPPSHLTDDDLSLWFGFIDEDKSGGVEWDELRRFVRTTLKISNLTEEQIDALFYHLDDDESGSVDVGEIRKFMSADRRPRVEPKEVVEESRASESSETAETGKPASSSGNDFEISPKRSTRRLASSLSVLSEDGDDKGSGLPQPDVTSEMQLKQEEAQILKKRQASISGLFTAPGADLKPGSARRSINFKK</sequence>
<feature type="region of interest" description="Disordered" evidence="6">
    <location>
        <begin position="491"/>
        <end position="524"/>
    </location>
</feature>
<dbReference type="PANTHER" id="PTHR45644">
    <property type="entry name" value="AAA ATPASE, PUTATIVE (AFU_ORTHOLOGUE AFUA_2G12920)-RELATED-RELATED"/>
    <property type="match status" value="1"/>
</dbReference>
<dbReference type="Pfam" id="PF00004">
    <property type="entry name" value="AAA"/>
    <property type="match status" value="1"/>
</dbReference>
<feature type="compositionally biased region" description="Basic and acidic residues" evidence="6">
    <location>
        <begin position="937"/>
        <end position="954"/>
    </location>
</feature>
<feature type="region of interest" description="Disordered" evidence="6">
    <location>
        <begin position="384"/>
        <end position="448"/>
    </location>
</feature>